<dbReference type="CDD" id="cd06662">
    <property type="entry name" value="SURF1"/>
    <property type="match status" value="1"/>
</dbReference>
<keyword evidence="6" id="KW-1003">Cell membrane</keyword>
<dbReference type="RefSeq" id="WP_065273733.1">
    <property type="nucleotide sequence ID" value="NZ_CP015124.1"/>
</dbReference>
<comment type="caution">
    <text evidence="6">Lacks conserved residue(s) required for the propagation of feature annotation.</text>
</comment>
<evidence type="ECO:0000256" key="3">
    <source>
        <dbReference type="ARBA" id="ARBA00022692"/>
    </source>
</evidence>
<evidence type="ECO:0000256" key="4">
    <source>
        <dbReference type="ARBA" id="ARBA00022989"/>
    </source>
</evidence>
<keyword evidence="5 6" id="KW-0472">Membrane</keyword>
<dbReference type="PATRIC" id="fig|60890.4.peg.3009"/>
<evidence type="ECO:0000313" key="8">
    <source>
        <dbReference type="Proteomes" id="UP000092565"/>
    </source>
</evidence>
<name>A0A1B0ZV30_9RHOB</name>
<feature type="transmembrane region" description="Helical" evidence="6">
    <location>
        <begin position="200"/>
        <end position="220"/>
    </location>
</feature>
<comment type="subcellular location">
    <subcellularLocation>
        <location evidence="6">Cell membrane</location>
        <topology evidence="6">Multi-pass membrane protein</topology>
    </subcellularLocation>
    <subcellularLocation>
        <location evidence="1">Membrane</location>
    </subcellularLocation>
</comment>
<dbReference type="Proteomes" id="UP000092565">
    <property type="component" value="Chromosome"/>
</dbReference>
<evidence type="ECO:0000256" key="6">
    <source>
        <dbReference type="RuleBase" id="RU363076"/>
    </source>
</evidence>
<dbReference type="PROSITE" id="PS50895">
    <property type="entry name" value="SURF1"/>
    <property type="match status" value="1"/>
</dbReference>
<reference evidence="7 8" key="1">
    <citation type="submission" date="2016-04" db="EMBL/GenBank/DDBJ databases">
        <authorList>
            <person name="Evans L.H."/>
            <person name="Alamgir A."/>
            <person name="Owens N."/>
            <person name="Weber N.D."/>
            <person name="Virtaneva K."/>
            <person name="Barbian K."/>
            <person name="Babar A."/>
            <person name="Rosenke K."/>
        </authorList>
    </citation>
    <scope>NUCLEOTIDE SEQUENCE [LARGE SCALE GENOMIC DNA]</scope>
    <source>
        <strain evidence="7 8">JL2886</strain>
    </source>
</reference>
<dbReference type="InterPro" id="IPR002994">
    <property type="entry name" value="Surf1/Shy1"/>
</dbReference>
<dbReference type="PANTHER" id="PTHR23427:SF2">
    <property type="entry name" value="SURFEIT LOCUS PROTEIN 1"/>
    <property type="match status" value="1"/>
</dbReference>
<evidence type="ECO:0000313" key="7">
    <source>
        <dbReference type="EMBL" id="ANP37971.1"/>
    </source>
</evidence>
<comment type="similarity">
    <text evidence="2 6">Belongs to the SURF1 family.</text>
</comment>
<organism evidence="7 8">
    <name type="scientific">Phaeobacter gallaeciensis</name>
    <dbReference type="NCBI Taxonomy" id="60890"/>
    <lineage>
        <taxon>Bacteria</taxon>
        <taxon>Pseudomonadati</taxon>
        <taxon>Pseudomonadota</taxon>
        <taxon>Alphaproteobacteria</taxon>
        <taxon>Rhodobacterales</taxon>
        <taxon>Roseobacteraceae</taxon>
        <taxon>Phaeobacter</taxon>
    </lineage>
</organism>
<dbReference type="OrthoDB" id="6079986at2"/>
<dbReference type="EMBL" id="CP015124">
    <property type="protein sequence ID" value="ANP37971.1"/>
    <property type="molecule type" value="Genomic_DNA"/>
</dbReference>
<protein>
    <recommendedName>
        <fullName evidence="6">SURF1-like protein</fullName>
    </recommendedName>
</protein>
<keyword evidence="3 6" id="KW-0812">Transmembrane</keyword>
<evidence type="ECO:0000256" key="1">
    <source>
        <dbReference type="ARBA" id="ARBA00004370"/>
    </source>
</evidence>
<sequence>MRRFIFLSLVGGLGLLALLSLGIWQMQRLAWKEDILATIEARIADAPGPLPEVLEPERDKYLPVRLEGEILPGELHVLTSIQGTGAGYRVIAPFVTDGGRRLLLDRGFIIASRKDETRTIGSATVIGNLHWPVEVDGFTPEPDTEKNIWYARDVAPMAAELGTEPAMVILRELRSDVVDVGATLPQPVTMSGIANDHLQYALTWFSLAFIWAAMTAYFLWRNRAKSEG</sequence>
<evidence type="ECO:0000256" key="2">
    <source>
        <dbReference type="ARBA" id="ARBA00007165"/>
    </source>
</evidence>
<dbReference type="AlphaFoldDB" id="A0A1B0ZV30"/>
<gene>
    <name evidence="7" type="ORF">JL2886_03085</name>
</gene>
<dbReference type="Pfam" id="PF02104">
    <property type="entry name" value="SURF1"/>
    <property type="match status" value="1"/>
</dbReference>
<evidence type="ECO:0000256" key="5">
    <source>
        <dbReference type="ARBA" id="ARBA00023136"/>
    </source>
</evidence>
<dbReference type="PANTHER" id="PTHR23427">
    <property type="entry name" value="SURFEIT LOCUS PROTEIN"/>
    <property type="match status" value="1"/>
</dbReference>
<dbReference type="GO" id="GO:0005886">
    <property type="term" value="C:plasma membrane"/>
    <property type="evidence" value="ECO:0007669"/>
    <property type="project" value="UniProtKB-SubCell"/>
</dbReference>
<proteinExistence type="inferred from homology"/>
<keyword evidence="4 6" id="KW-1133">Transmembrane helix</keyword>
<dbReference type="InterPro" id="IPR045214">
    <property type="entry name" value="Surf1/Surf4"/>
</dbReference>
<accession>A0A1B0ZV30</accession>
<keyword evidence="8" id="KW-1185">Reference proteome</keyword>